<name>A0A420IT54_9PEZI</name>
<protein>
    <submittedName>
        <fullName evidence="1">Uncharacterized protein</fullName>
    </submittedName>
</protein>
<evidence type="ECO:0000313" key="2">
    <source>
        <dbReference type="Proteomes" id="UP000285326"/>
    </source>
</evidence>
<sequence>MSRGFPPSHALSLGGSAHCAHCATIPPKAPLVHLYELIGLERAQPAKAPLISCGLWPVAAGRWPAATGHEAMSYASTTSTYLRLQLGALVQSPIDYLPQTPYSPPPLVPGFILIDLELQLARAGGKTTSTPLLLFLLLFVAQAIATAWRASLEIELEEAAG</sequence>
<dbReference type="Proteomes" id="UP000285326">
    <property type="component" value="Unassembled WGS sequence"/>
</dbReference>
<organism evidence="1 2">
    <name type="scientific">Golovinomyces cichoracearum</name>
    <dbReference type="NCBI Taxonomy" id="62708"/>
    <lineage>
        <taxon>Eukaryota</taxon>
        <taxon>Fungi</taxon>
        <taxon>Dikarya</taxon>
        <taxon>Ascomycota</taxon>
        <taxon>Pezizomycotina</taxon>
        <taxon>Leotiomycetes</taxon>
        <taxon>Erysiphales</taxon>
        <taxon>Erysiphaceae</taxon>
        <taxon>Golovinomyces</taxon>
    </lineage>
</organism>
<dbReference type="AlphaFoldDB" id="A0A420IT54"/>
<proteinExistence type="predicted"/>
<comment type="caution">
    <text evidence="1">The sequence shown here is derived from an EMBL/GenBank/DDBJ whole genome shotgun (WGS) entry which is preliminary data.</text>
</comment>
<evidence type="ECO:0000313" key="1">
    <source>
        <dbReference type="EMBL" id="RKF77708.1"/>
    </source>
</evidence>
<dbReference type="EMBL" id="MCBS01021724">
    <property type="protein sequence ID" value="RKF77708.1"/>
    <property type="molecule type" value="Genomic_DNA"/>
</dbReference>
<reference evidence="1 2" key="1">
    <citation type="journal article" date="2018" name="BMC Genomics">
        <title>Comparative genome analyses reveal sequence features reflecting distinct modes of host-adaptation between dicot and monocot powdery mildew.</title>
        <authorList>
            <person name="Wu Y."/>
            <person name="Ma X."/>
            <person name="Pan Z."/>
            <person name="Kale S.D."/>
            <person name="Song Y."/>
            <person name="King H."/>
            <person name="Zhang Q."/>
            <person name="Presley C."/>
            <person name="Deng X."/>
            <person name="Wei C.I."/>
            <person name="Xiao S."/>
        </authorList>
    </citation>
    <scope>NUCLEOTIDE SEQUENCE [LARGE SCALE GENOMIC DNA]</scope>
    <source>
        <strain evidence="1">UMSG1</strain>
    </source>
</reference>
<accession>A0A420IT54</accession>
<gene>
    <name evidence="1" type="ORF">GcM1_217048</name>
</gene>